<reference evidence="5 6" key="1">
    <citation type="submission" date="2024-04" db="EMBL/GenBank/DDBJ databases">
        <title>Tritrichomonas musculus Genome.</title>
        <authorList>
            <person name="Alves-Ferreira E."/>
            <person name="Grigg M."/>
            <person name="Lorenzi H."/>
            <person name="Galac M."/>
        </authorList>
    </citation>
    <scope>NUCLEOTIDE SEQUENCE [LARGE SCALE GENOMIC DNA]</scope>
    <source>
        <strain evidence="5 6">EAF2021</strain>
    </source>
</reference>
<keyword evidence="1" id="KW-0677">Repeat</keyword>
<dbReference type="Gene3D" id="2.60.120.260">
    <property type="entry name" value="Galactose-binding domain-like"/>
    <property type="match status" value="1"/>
</dbReference>
<dbReference type="InterPro" id="IPR000421">
    <property type="entry name" value="FA58C"/>
</dbReference>
<feature type="region of interest" description="Disordered" evidence="3">
    <location>
        <begin position="1296"/>
        <end position="1407"/>
    </location>
</feature>
<comment type="caution">
    <text evidence="5">The sequence shown here is derived from an EMBL/GenBank/DDBJ whole genome shotgun (WGS) entry which is preliminary data.</text>
</comment>
<dbReference type="Pfam" id="PF12796">
    <property type="entry name" value="Ank_2"/>
    <property type="match status" value="2"/>
</dbReference>
<organism evidence="5 6">
    <name type="scientific">Tritrichomonas musculus</name>
    <dbReference type="NCBI Taxonomy" id="1915356"/>
    <lineage>
        <taxon>Eukaryota</taxon>
        <taxon>Metamonada</taxon>
        <taxon>Parabasalia</taxon>
        <taxon>Tritrichomonadida</taxon>
        <taxon>Tritrichomonadidae</taxon>
        <taxon>Tritrichomonas</taxon>
    </lineage>
</organism>
<dbReference type="InterPro" id="IPR036770">
    <property type="entry name" value="Ankyrin_rpt-contain_sf"/>
</dbReference>
<feature type="domain" description="F5/8 type C" evidence="4">
    <location>
        <begin position="1416"/>
        <end position="1568"/>
    </location>
</feature>
<dbReference type="Gene3D" id="1.25.40.20">
    <property type="entry name" value="Ankyrin repeat-containing domain"/>
    <property type="match status" value="3"/>
</dbReference>
<dbReference type="EMBL" id="JAPFFF010000053">
    <property type="protein sequence ID" value="KAK8839026.1"/>
    <property type="molecule type" value="Genomic_DNA"/>
</dbReference>
<feature type="compositionally biased region" description="Polar residues" evidence="3">
    <location>
        <begin position="1388"/>
        <end position="1407"/>
    </location>
</feature>
<feature type="compositionally biased region" description="Basic and acidic residues" evidence="3">
    <location>
        <begin position="1296"/>
        <end position="1308"/>
    </location>
</feature>
<evidence type="ECO:0000313" key="5">
    <source>
        <dbReference type="EMBL" id="KAK8839026.1"/>
    </source>
</evidence>
<keyword evidence="6" id="KW-1185">Reference proteome</keyword>
<accession>A0ABR2GZB6</accession>
<evidence type="ECO:0000256" key="1">
    <source>
        <dbReference type="ARBA" id="ARBA00022737"/>
    </source>
</evidence>
<name>A0ABR2GZB6_9EUKA</name>
<feature type="compositionally biased region" description="Polar residues" evidence="3">
    <location>
        <begin position="1358"/>
        <end position="1375"/>
    </location>
</feature>
<evidence type="ECO:0000313" key="6">
    <source>
        <dbReference type="Proteomes" id="UP001470230"/>
    </source>
</evidence>
<proteinExistence type="predicted"/>
<dbReference type="PANTHER" id="PTHR24198">
    <property type="entry name" value="ANKYRIN REPEAT AND PROTEIN KINASE DOMAIN-CONTAINING PROTEIN"/>
    <property type="match status" value="1"/>
</dbReference>
<gene>
    <name evidence="5" type="ORF">M9Y10_032492</name>
</gene>
<dbReference type="PANTHER" id="PTHR24198:SF165">
    <property type="entry name" value="ANKYRIN REPEAT-CONTAINING PROTEIN-RELATED"/>
    <property type="match status" value="1"/>
</dbReference>
<dbReference type="PROSITE" id="PS50022">
    <property type="entry name" value="FA58C_3"/>
    <property type="match status" value="1"/>
</dbReference>
<evidence type="ECO:0000256" key="3">
    <source>
        <dbReference type="SAM" id="MobiDB-lite"/>
    </source>
</evidence>
<evidence type="ECO:0000256" key="2">
    <source>
        <dbReference type="ARBA" id="ARBA00023043"/>
    </source>
</evidence>
<evidence type="ECO:0000259" key="4">
    <source>
        <dbReference type="PROSITE" id="PS50022"/>
    </source>
</evidence>
<dbReference type="SUPFAM" id="SSF48403">
    <property type="entry name" value="Ankyrin repeat"/>
    <property type="match status" value="4"/>
</dbReference>
<dbReference type="SUPFAM" id="SSF49785">
    <property type="entry name" value="Galactose-binding domain-like"/>
    <property type="match status" value="1"/>
</dbReference>
<dbReference type="InterPro" id="IPR008979">
    <property type="entry name" value="Galactose-bd-like_sf"/>
</dbReference>
<sequence>MFFLKNNSPINDGHIYFFAAKVNFDSQTNSVNTDQQTLCLLNSKYNINFLQVVPKKFSLIAGSSHFYFNIDILKDTSQIITNFSFQNSDSFELLSSRVSHSVLSKFEQLYQGKSISISKDEIKSYCFLKNQLKIDCIPILSKDDFKSTNKIYIQMEKNSFFNYLKQKSLRTFTITTNKAEYKCNVFGILTSHVLLAYVNNYPDEDSFYFDYDDENNEFQQICNLFNFENVKITENNMFSLKDIASELHIQCILKDIDTNVNKIDRISQIFDANMDILDSIDELFESLYNITEETVPTIQNQILTSKTIKTEENVQELAAFILQVIRTTFRSQANLANLLFLINKEAKSNLKELVPFIIDKLMSNFGKETHECSFLRQLKKVGLVTDTNIMNELKQWISDEENIDYQNVVFWFLPEIIQIMPIDEFLSKIDPQAINWINLYYPTKMEEYRQMIDNGEPDDSLTLALRNDDLYRFQDMVTFRKYDSKKALVPYNIYEDFIDNGKTTYINYAAAYGAVRCFKYLLLNRHQISETTFSYAIYGGNAEIVRIILQNIEISSAFSYDRKSIMMTISKHKNNFFDWALENYYYKNNDIDFCMDLIAYSAENGNAHSMIGLIDKSELLFANNEQRTGWGFYQSRNMFKNAIESSAKNGFYTVMRILYDVIKEKNELFIIRNVSPFTEFGNMSILKTISDSIHVQNKYDAKNHNNEWFFKSVKNNNVNMISYYFKVHDRKLGFILDSTVFQSLKYCHSENHTNLFKILTSYLAKKKDDWIDKIFSELLPEVCKFGNYYIISNIVNLASNKYNYIEYDVTDSFQNACINGSSEICDLLLNSRNLTIDTDHFLKNAEEFSKIKASFFASIYKKSSSSMKRKYLLNLLYPAIMNQNIELVEYLLNLKAPFYESLFYAVNSGSLKIVELILNYCSSPTFVNRVSANGTALCIAAKNRNINVLYRLLSIPEIDTSLCDEKGNTPLLIAIKNKDIDMANAIIDFKGDNLSQNEIDMCLKELLSYGSNNNDIILVSMADFLIKRFASIKSFDPNHVYNNSSLIFYAIDNNDVALVKNLLQLDQTDPNIFADYKHLTPLMVSIKKLNIEIAELLIKHPKTNINAHNYHKKTALIMAVKKNLYNIIDMLISHKGFDRRESNAKFAFSISNTESLKHLIKIRSLDVNSLINDKDTKLIIATNNKDLEMIDLIIHHRSFNKIKSKLDKAFHIALKTGSKEIIKKFLPLLDDVNKHKLNDKDLLSVVQDLPDPIEMINLVLSHPSFDTNQFNFDKAIQIATAKKDLEIIKKLKSEKNKSMKKEKSKLKNDSIQSKSSENKSKPKQPNVKSKPENSNSRINDSESKSMKSSTLKSKSTIRDTNSNNNELIQSDSNASKAKPVTRKRKPSQSDASTNKNESIRSASKIKTTQTKHLNGIFNYLTNKTNNKIEEEIRMTASSCFNPSYFQPQNVLNFEDKNKSFWSELSPNNWICFEFVNNRIVPTNYTIRSCNLAKDRTHPKSWVIEGSDDNDSWEIYDQIENCNFLNGPSFSHLFKIQNPPKKAVKFVRMRLTDTDWYGTQSLMIEAFEIFGRLLKDKK</sequence>
<protein>
    <recommendedName>
        <fullName evidence="4">F5/8 type C domain-containing protein</fullName>
    </recommendedName>
</protein>
<dbReference type="InterPro" id="IPR002110">
    <property type="entry name" value="Ankyrin_rpt"/>
</dbReference>
<keyword evidence="2" id="KW-0040">ANK repeat</keyword>
<dbReference type="SMART" id="SM00248">
    <property type="entry name" value="ANK"/>
    <property type="match status" value="13"/>
</dbReference>
<dbReference type="Proteomes" id="UP001470230">
    <property type="component" value="Unassembled WGS sequence"/>
</dbReference>